<feature type="transmembrane region" description="Helical" evidence="2">
    <location>
        <begin position="211"/>
        <end position="232"/>
    </location>
</feature>
<evidence type="ECO:0000313" key="5">
    <source>
        <dbReference type="Proteomes" id="UP001139502"/>
    </source>
</evidence>
<comment type="caution">
    <text evidence="4">The sequence shown here is derived from an EMBL/GenBank/DDBJ whole genome shotgun (WGS) entry which is preliminary data.</text>
</comment>
<name>A0A9X2KIT0_9MICC</name>
<keyword evidence="4" id="KW-0378">Hydrolase</keyword>
<dbReference type="GO" id="GO:0008237">
    <property type="term" value="F:metallopeptidase activity"/>
    <property type="evidence" value="ECO:0007669"/>
    <property type="project" value="UniProtKB-KW"/>
</dbReference>
<feature type="transmembrane region" description="Helical" evidence="2">
    <location>
        <begin position="340"/>
        <end position="360"/>
    </location>
</feature>
<dbReference type="GO" id="GO:0080120">
    <property type="term" value="P:CAAX-box protein maturation"/>
    <property type="evidence" value="ECO:0007669"/>
    <property type="project" value="UniProtKB-ARBA"/>
</dbReference>
<feature type="compositionally biased region" description="Polar residues" evidence="1">
    <location>
        <begin position="62"/>
        <end position="83"/>
    </location>
</feature>
<evidence type="ECO:0000313" key="4">
    <source>
        <dbReference type="EMBL" id="MCP3426370.1"/>
    </source>
</evidence>
<accession>A0A9X2KIT0</accession>
<gene>
    <name evidence="4" type="ORF">NBM05_10245</name>
</gene>
<protein>
    <submittedName>
        <fullName evidence="4">CPBP family intramembrane metalloprotease</fullName>
    </submittedName>
</protein>
<feature type="transmembrane region" description="Helical" evidence="2">
    <location>
        <begin position="252"/>
        <end position="274"/>
    </location>
</feature>
<feature type="transmembrane region" description="Helical" evidence="2">
    <location>
        <begin position="307"/>
        <end position="325"/>
    </location>
</feature>
<feature type="domain" description="CAAX prenyl protease 2/Lysostaphin resistance protein A-like" evidence="3">
    <location>
        <begin position="221"/>
        <end position="316"/>
    </location>
</feature>
<reference evidence="4" key="1">
    <citation type="submission" date="2022-06" db="EMBL/GenBank/DDBJ databases">
        <title>Rothia sp. isolated from sandalwood seedling.</title>
        <authorList>
            <person name="Tuikhar N."/>
            <person name="Kirdat K."/>
            <person name="Thorat V."/>
            <person name="Swetha P."/>
            <person name="Padma S."/>
            <person name="Sundararaj R."/>
            <person name="Yadav A."/>
        </authorList>
    </citation>
    <scope>NUCLEOTIDE SEQUENCE</scope>
    <source>
        <strain evidence="4">AR01</strain>
    </source>
</reference>
<evidence type="ECO:0000256" key="1">
    <source>
        <dbReference type="SAM" id="MobiDB-lite"/>
    </source>
</evidence>
<dbReference type="Pfam" id="PF02517">
    <property type="entry name" value="Rce1-like"/>
    <property type="match status" value="1"/>
</dbReference>
<feature type="transmembrane region" description="Helical" evidence="2">
    <location>
        <begin position="96"/>
        <end position="123"/>
    </location>
</feature>
<feature type="transmembrane region" description="Helical" evidence="2">
    <location>
        <begin position="143"/>
        <end position="163"/>
    </location>
</feature>
<keyword evidence="4" id="KW-0645">Protease</keyword>
<dbReference type="Proteomes" id="UP001139502">
    <property type="component" value="Unassembled WGS sequence"/>
</dbReference>
<feature type="transmembrane region" description="Helical" evidence="2">
    <location>
        <begin position="280"/>
        <end position="300"/>
    </location>
</feature>
<dbReference type="InterPro" id="IPR003675">
    <property type="entry name" value="Rce1/LyrA-like_dom"/>
</dbReference>
<sequence length="369" mass="38952">MHVPVLAEEQHAMPVICPTDATATGALSGSTRPLLGTLQRRPTAVSGPASVFRSSSRHSRKATMTTTPDPTLNQPSRASSSVDGSRPFGAHLSMRWWVPLVLTIIVVAAIYGLQLLFGALAAIVEFGLLGKDPDDSPLTPLPYLATNLAIILVAPLTLLLLAKMGRVPWRSALSLGRAFSRRRLATYLGLFAALMVLANAAVQLINPSPLSLFAVSGTTITLLAVVVVTTPLQAAAEEIAFRGVLTASYASWVRASGPALIVGITGSSVLFSLVHTSTDPWMILNYLGLGASTAVMALISRGLEAPIAFHVMNNVFAMGIGALFAEGDGIAQDRSAGAGGPYMLVFLVAELVAVAVVWLLEKRRRRNLR</sequence>
<feature type="region of interest" description="Disordered" evidence="1">
    <location>
        <begin position="31"/>
        <end position="83"/>
    </location>
</feature>
<evidence type="ECO:0000259" key="3">
    <source>
        <dbReference type="Pfam" id="PF02517"/>
    </source>
</evidence>
<evidence type="ECO:0000256" key="2">
    <source>
        <dbReference type="SAM" id="Phobius"/>
    </source>
</evidence>
<feature type="transmembrane region" description="Helical" evidence="2">
    <location>
        <begin position="184"/>
        <end position="205"/>
    </location>
</feature>
<proteinExistence type="predicted"/>
<dbReference type="AlphaFoldDB" id="A0A9X2KIT0"/>
<dbReference type="GO" id="GO:0004175">
    <property type="term" value="F:endopeptidase activity"/>
    <property type="evidence" value="ECO:0007669"/>
    <property type="project" value="UniProtKB-ARBA"/>
</dbReference>
<organism evidence="4 5">
    <name type="scientific">Rothia santali</name>
    <dbReference type="NCBI Taxonomy" id="2949643"/>
    <lineage>
        <taxon>Bacteria</taxon>
        <taxon>Bacillati</taxon>
        <taxon>Actinomycetota</taxon>
        <taxon>Actinomycetes</taxon>
        <taxon>Micrococcales</taxon>
        <taxon>Micrococcaceae</taxon>
        <taxon>Rothia</taxon>
    </lineage>
</organism>
<dbReference type="EMBL" id="JANAFB010000024">
    <property type="protein sequence ID" value="MCP3426370.1"/>
    <property type="molecule type" value="Genomic_DNA"/>
</dbReference>
<keyword evidence="4" id="KW-0482">Metalloprotease</keyword>
<dbReference type="RefSeq" id="WP_254166982.1">
    <property type="nucleotide sequence ID" value="NZ_JANAFB010000024.1"/>
</dbReference>
<keyword evidence="2" id="KW-0472">Membrane</keyword>
<keyword evidence="2" id="KW-1133">Transmembrane helix</keyword>
<keyword evidence="2" id="KW-0812">Transmembrane</keyword>
<keyword evidence="5" id="KW-1185">Reference proteome</keyword>